<dbReference type="InterPro" id="IPR040079">
    <property type="entry name" value="Glutathione_S-Trfase"/>
</dbReference>
<dbReference type="Pfam" id="PF02798">
    <property type="entry name" value="GST_N"/>
    <property type="match status" value="1"/>
</dbReference>
<dbReference type="Pfam" id="PF00043">
    <property type="entry name" value="GST_C"/>
    <property type="match status" value="1"/>
</dbReference>
<comment type="caution">
    <text evidence="5">The sequence shown here is derived from an EMBL/GenBank/DDBJ whole genome shotgun (WGS) entry which is preliminary data.</text>
</comment>
<comment type="similarity">
    <text evidence="1 2">Belongs to the GST superfamily.</text>
</comment>
<dbReference type="SFLD" id="SFLDS00019">
    <property type="entry name" value="Glutathione_Transferase_(cytos"/>
    <property type="match status" value="1"/>
</dbReference>
<evidence type="ECO:0000256" key="1">
    <source>
        <dbReference type="ARBA" id="ARBA00007409"/>
    </source>
</evidence>
<dbReference type="InterPro" id="IPR036249">
    <property type="entry name" value="Thioredoxin-like_sf"/>
</dbReference>
<dbReference type="InterPro" id="IPR004046">
    <property type="entry name" value="GST_C"/>
</dbReference>
<dbReference type="SUPFAM" id="SSF52833">
    <property type="entry name" value="Thioredoxin-like"/>
    <property type="match status" value="1"/>
</dbReference>
<reference evidence="5 6" key="1">
    <citation type="submission" date="2015-04" db="EMBL/GenBank/DDBJ databases">
        <title>Lasius niger genome sequencing.</title>
        <authorList>
            <person name="Konorov E.A."/>
            <person name="Nikitin M.A."/>
            <person name="Kirill M.V."/>
            <person name="Chang P."/>
        </authorList>
    </citation>
    <scope>NUCLEOTIDE SEQUENCE [LARGE SCALE GENOMIC DNA]</scope>
    <source>
        <tissue evidence="5">Whole</tissue>
    </source>
</reference>
<dbReference type="SUPFAM" id="SSF47616">
    <property type="entry name" value="GST C-terminal domain-like"/>
    <property type="match status" value="1"/>
</dbReference>
<keyword evidence="6" id="KW-1185">Reference proteome</keyword>
<dbReference type="PANTHER" id="PTHR44051:SF8">
    <property type="entry name" value="GLUTATHIONE S-TRANSFERASE GSTA"/>
    <property type="match status" value="1"/>
</dbReference>
<name>A0A0J7MXZ4_LASNI</name>
<dbReference type="InterPro" id="IPR004045">
    <property type="entry name" value="Glutathione_S-Trfase_N"/>
</dbReference>
<dbReference type="InterPro" id="IPR010987">
    <property type="entry name" value="Glutathione-S-Trfase_C-like"/>
</dbReference>
<accession>A0A0J7MXZ4</accession>
<dbReference type="PANTHER" id="PTHR44051">
    <property type="entry name" value="GLUTATHIONE S-TRANSFERASE-RELATED"/>
    <property type="match status" value="1"/>
</dbReference>
<dbReference type="EMBL" id="LBMM01014168">
    <property type="protein sequence ID" value="KMQ85290.1"/>
    <property type="molecule type" value="Genomic_DNA"/>
</dbReference>
<dbReference type="CDD" id="cd03188">
    <property type="entry name" value="GST_C_Beta"/>
    <property type="match status" value="1"/>
</dbReference>
<evidence type="ECO:0000259" key="3">
    <source>
        <dbReference type="PROSITE" id="PS50404"/>
    </source>
</evidence>
<dbReference type="CDD" id="cd03057">
    <property type="entry name" value="GST_N_Beta"/>
    <property type="match status" value="1"/>
</dbReference>
<organism evidence="5 6">
    <name type="scientific">Lasius niger</name>
    <name type="common">Black garden ant</name>
    <dbReference type="NCBI Taxonomy" id="67767"/>
    <lineage>
        <taxon>Eukaryota</taxon>
        <taxon>Metazoa</taxon>
        <taxon>Ecdysozoa</taxon>
        <taxon>Arthropoda</taxon>
        <taxon>Hexapoda</taxon>
        <taxon>Insecta</taxon>
        <taxon>Pterygota</taxon>
        <taxon>Neoptera</taxon>
        <taxon>Endopterygota</taxon>
        <taxon>Hymenoptera</taxon>
        <taxon>Apocrita</taxon>
        <taxon>Aculeata</taxon>
        <taxon>Formicoidea</taxon>
        <taxon>Formicidae</taxon>
        <taxon>Formicinae</taxon>
        <taxon>Lasius</taxon>
        <taxon>Lasius</taxon>
    </lineage>
</organism>
<keyword evidence="5" id="KW-0808">Transferase</keyword>
<dbReference type="PROSITE" id="PS50405">
    <property type="entry name" value="GST_CTER"/>
    <property type="match status" value="1"/>
</dbReference>
<dbReference type="Proteomes" id="UP000036403">
    <property type="component" value="Unassembled WGS sequence"/>
</dbReference>
<evidence type="ECO:0000313" key="5">
    <source>
        <dbReference type="EMBL" id="KMQ85290.1"/>
    </source>
</evidence>
<proteinExistence type="inferred from homology"/>
<dbReference type="GO" id="GO:0016740">
    <property type="term" value="F:transferase activity"/>
    <property type="evidence" value="ECO:0007669"/>
    <property type="project" value="UniProtKB-KW"/>
</dbReference>
<dbReference type="PaxDb" id="67767-A0A0J7MXZ4"/>
<dbReference type="Gene3D" id="3.40.30.10">
    <property type="entry name" value="Glutaredoxin"/>
    <property type="match status" value="1"/>
</dbReference>
<feature type="domain" description="GST N-terminal" evidence="3">
    <location>
        <begin position="1"/>
        <end position="73"/>
    </location>
</feature>
<dbReference type="AlphaFoldDB" id="A0A0J7MXZ4"/>
<evidence type="ECO:0000313" key="6">
    <source>
        <dbReference type="Proteomes" id="UP000036403"/>
    </source>
</evidence>
<dbReference type="PROSITE" id="PS50404">
    <property type="entry name" value="GST_NTER"/>
    <property type="match status" value="1"/>
</dbReference>
<gene>
    <name evidence="5" type="ORF">RF55_16237</name>
</gene>
<dbReference type="OrthoDB" id="8114380at2759"/>
<evidence type="ECO:0000256" key="2">
    <source>
        <dbReference type="RuleBase" id="RU003494"/>
    </source>
</evidence>
<feature type="domain" description="GST C-terminal" evidence="4">
    <location>
        <begin position="79"/>
        <end position="197"/>
    </location>
</feature>
<evidence type="ECO:0000259" key="4">
    <source>
        <dbReference type="PROSITE" id="PS50405"/>
    </source>
</evidence>
<dbReference type="Gene3D" id="1.20.1050.10">
    <property type="match status" value="1"/>
</dbReference>
<dbReference type="STRING" id="67767.A0A0J7MXZ4"/>
<protein>
    <submittedName>
        <fullName evidence="5">Glutathione s-transferase</fullName>
    </submittedName>
</protein>
<sequence>MILAYAKEKTGLAYEAIQVDLTTHQTEQGEDYYKINPRGAVPALEIDLKGQKRILTQNHAILLYIGAVSGIPALNPEKDSFARARLDEALSFCSDLHASYSPLLHPEKVGLESSQLAGFYQKAERRLRELENWLPEKGFWLGEEFTQPDAYAAVILAWSERVKIDLSPYPKAKALKEKVFALSAVKTAFNAEKEALG</sequence>
<dbReference type="InterPro" id="IPR036282">
    <property type="entry name" value="Glutathione-S-Trfase_C_sf"/>
</dbReference>